<reference evidence="3 4" key="1">
    <citation type="journal article" date="2023" name="Plants (Basel)">
        <title>Bridging the Gap: Combining Genomics and Transcriptomics Approaches to Understand Stylosanthes scabra, an Orphan Legume from the Brazilian Caatinga.</title>
        <authorList>
            <person name="Ferreira-Neto J.R.C."/>
            <person name="da Silva M.D."/>
            <person name="Binneck E."/>
            <person name="de Melo N.F."/>
            <person name="da Silva R.H."/>
            <person name="de Melo A.L.T.M."/>
            <person name="Pandolfi V."/>
            <person name="Bustamante F.O."/>
            <person name="Brasileiro-Vidal A.C."/>
            <person name="Benko-Iseppon A.M."/>
        </authorList>
    </citation>
    <scope>NUCLEOTIDE SEQUENCE [LARGE SCALE GENOMIC DNA]</scope>
    <source>
        <tissue evidence="3">Leaves</tissue>
    </source>
</reference>
<name>A0ABU6RDL6_9FABA</name>
<evidence type="ECO:0000259" key="2">
    <source>
        <dbReference type="PROSITE" id="PS50102"/>
    </source>
</evidence>
<dbReference type="Proteomes" id="UP001341840">
    <property type="component" value="Unassembled WGS sequence"/>
</dbReference>
<comment type="caution">
    <text evidence="3">The sequence shown here is derived from an EMBL/GenBank/DDBJ whole genome shotgun (WGS) entry which is preliminary data.</text>
</comment>
<dbReference type="PROSITE" id="PS50102">
    <property type="entry name" value="RRM"/>
    <property type="match status" value="1"/>
</dbReference>
<evidence type="ECO:0000313" key="3">
    <source>
        <dbReference type="EMBL" id="MED6122087.1"/>
    </source>
</evidence>
<keyword evidence="1" id="KW-0694">RNA-binding</keyword>
<proteinExistence type="predicted"/>
<dbReference type="Pfam" id="PF00076">
    <property type="entry name" value="RRM_1"/>
    <property type="match status" value="1"/>
</dbReference>
<dbReference type="CDD" id="cd00590">
    <property type="entry name" value="RRM_SF"/>
    <property type="match status" value="1"/>
</dbReference>
<dbReference type="InterPro" id="IPR035979">
    <property type="entry name" value="RBD_domain_sf"/>
</dbReference>
<accession>A0ABU6RDL6</accession>
<gene>
    <name evidence="3" type="ORF">PIB30_036520</name>
</gene>
<evidence type="ECO:0000256" key="1">
    <source>
        <dbReference type="PROSITE-ProRule" id="PRU00176"/>
    </source>
</evidence>
<evidence type="ECO:0000313" key="4">
    <source>
        <dbReference type="Proteomes" id="UP001341840"/>
    </source>
</evidence>
<sequence>MSVGNTVRHPVMPDEEIRGRVWGGGFAPGVGRMGLRGVGNEPHTIFVDGLTKRTMKRMLYVKFGKFGYIMDVCISKKLRAKASGPYAFIRYKNRSGVVDAIRMLNGTMWDNNNLVVTMSKFERNGGFNRRMVHDRKLQLGGREKKATQKWVEVRRRTIVGVGGDGLRETTTSMEKTRRKEVRGIWADEQ</sequence>
<dbReference type="EMBL" id="JASCZI010030387">
    <property type="protein sequence ID" value="MED6122087.1"/>
    <property type="molecule type" value="Genomic_DNA"/>
</dbReference>
<dbReference type="InterPro" id="IPR000504">
    <property type="entry name" value="RRM_dom"/>
</dbReference>
<dbReference type="SMART" id="SM00360">
    <property type="entry name" value="RRM"/>
    <property type="match status" value="1"/>
</dbReference>
<organism evidence="3 4">
    <name type="scientific">Stylosanthes scabra</name>
    <dbReference type="NCBI Taxonomy" id="79078"/>
    <lineage>
        <taxon>Eukaryota</taxon>
        <taxon>Viridiplantae</taxon>
        <taxon>Streptophyta</taxon>
        <taxon>Embryophyta</taxon>
        <taxon>Tracheophyta</taxon>
        <taxon>Spermatophyta</taxon>
        <taxon>Magnoliopsida</taxon>
        <taxon>eudicotyledons</taxon>
        <taxon>Gunneridae</taxon>
        <taxon>Pentapetalae</taxon>
        <taxon>rosids</taxon>
        <taxon>fabids</taxon>
        <taxon>Fabales</taxon>
        <taxon>Fabaceae</taxon>
        <taxon>Papilionoideae</taxon>
        <taxon>50 kb inversion clade</taxon>
        <taxon>dalbergioids sensu lato</taxon>
        <taxon>Dalbergieae</taxon>
        <taxon>Pterocarpus clade</taxon>
        <taxon>Stylosanthes</taxon>
    </lineage>
</organism>
<feature type="domain" description="RRM" evidence="2">
    <location>
        <begin position="43"/>
        <end position="121"/>
    </location>
</feature>
<protein>
    <recommendedName>
        <fullName evidence="2">RRM domain-containing protein</fullName>
    </recommendedName>
</protein>
<keyword evidence="4" id="KW-1185">Reference proteome</keyword>
<dbReference type="Gene3D" id="3.30.70.330">
    <property type="match status" value="1"/>
</dbReference>
<dbReference type="InterPro" id="IPR012677">
    <property type="entry name" value="Nucleotide-bd_a/b_plait_sf"/>
</dbReference>
<dbReference type="SUPFAM" id="SSF54928">
    <property type="entry name" value="RNA-binding domain, RBD"/>
    <property type="match status" value="1"/>
</dbReference>